<evidence type="ECO:0000313" key="3">
    <source>
        <dbReference type="Proteomes" id="UP000594586"/>
    </source>
</evidence>
<keyword evidence="3" id="KW-1185">Reference proteome</keyword>
<dbReference type="AlphaFoldDB" id="A0A7T0KMG4"/>
<evidence type="ECO:0000313" key="2">
    <source>
        <dbReference type="EMBL" id="QPK83451.1"/>
    </source>
</evidence>
<keyword evidence="1" id="KW-1133">Transmembrane helix</keyword>
<gene>
    <name evidence="2" type="ORF">G7Y29_01115</name>
</gene>
<dbReference type="InterPro" id="IPR021373">
    <property type="entry name" value="DUF2993"/>
</dbReference>
<sequence length="258" mass="27222">MKRTKGSLAWKIFVGILAALLVLILVAEFGLRAFISSQIESQFEEAAPAPTTQDAQVSFGSAPLTLGLLGGKVPHMTLSVPSTLVLDGESFSGQPAATVEMDGVRMTDAGTIADTLNVSTELPDAFVRVILQQQLGSALAQVNGVPTELLQNSVTVSDVTSNPAEGTVTIQLTDGLAAIDLRPEMEGDQLTFSAESTRLFGIDLPGGVAERISQALREGMRDVVFGSMRVQDFTVIEGGLRVTLSGHNVNLNEINQAL</sequence>
<proteinExistence type="predicted"/>
<accession>A0A7T0KMG4</accession>
<keyword evidence="1" id="KW-0812">Transmembrane</keyword>
<keyword evidence="1" id="KW-0472">Membrane</keyword>
<reference evidence="2 3" key="1">
    <citation type="submission" date="2020-11" db="EMBL/GenBank/DDBJ databases">
        <title>Corynebacterium sp. MC1420.</title>
        <authorList>
            <person name="Zhou J."/>
        </authorList>
    </citation>
    <scope>NUCLEOTIDE SEQUENCE [LARGE SCALE GENOMIC DNA]</scope>
    <source>
        <strain evidence="2 3">MC1420</strain>
    </source>
</reference>
<dbReference type="EMBL" id="CP064955">
    <property type="protein sequence ID" value="QPK83451.1"/>
    <property type="molecule type" value="Genomic_DNA"/>
</dbReference>
<feature type="transmembrane region" description="Helical" evidence="1">
    <location>
        <begin position="12"/>
        <end position="35"/>
    </location>
</feature>
<dbReference type="Proteomes" id="UP000594586">
    <property type="component" value="Chromosome"/>
</dbReference>
<name>A0A7T0KMG4_9CORY</name>
<dbReference type="Pfam" id="PF11209">
    <property type="entry name" value="LmeA"/>
    <property type="match status" value="1"/>
</dbReference>
<dbReference type="KEGG" id="cqn:G7Y29_01115"/>
<protein>
    <submittedName>
        <fullName evidence="2">DUF2993 domain-containing protein</fullName>
    </submittedName>
</protein>
<organism evidence="2 3">
    <name type="scientific">Corynebacterium qintianiae</name>
    <dbReference type="NCBI Taxonomy" id="2709392"/>
    <lineage>
        <taxon>Bacteria</taxon>
        <taxon>Bacillati</taxon>
        <taxon>Actinomycetota</taxon>
        <taxon>Actinomycetes</taxon>
        <taxon>Mycobacteriales</taxon>
        <taxon>Corynebacteriaceae</taxon>
        <taxon>Corynebacterium</taxon>
    </lineage>
</organism>
<dbReference type="RefSeq" id="WP_165003335.1">
    <property type="nucleotide sequence ID" value="NZ_CP064955.1"/>
</dbReference>
<evidence type="ECO:0000256" key="1">
    <source>
        <dbReference type="SAM" id="Phobius"/>
    </source>
</evidence>